<dbReference type="EMBL" id="AHOR02000023">
    <property type="protein sequence ID" value="EMF82432.1"/>
    <property type="molecule type" value="Genomic_DNA"/>
</dbReference>
<sequence>MIRKSHFLESFLYRFIFIRETDFIIPRFLYENDLSNFLFQFF</sequence>
<evidence type="ECO:0000313" key="1">
    <source>
        <dbReference type="EMBL" id="EMF82432.1"/>
    </source>
</evidence>
<proteinExistence type="predicted"/>
<protein>
    <submittedName>
        <fullName evidence="1">Uncharacterized protein</fullName>
    </submittedName>
</protein>
<dbReference type="Proteomes" id="UP000011770">
    <property type="component" value="Unassembled WGS sequence"/>
</dbReference>
<gene>
    <name evidence="1" type="ORF">LEP1GSC188_4828</name>
</gene>
<evidence type="ECO:0000313" key="2">
    <source>
        <dbReference type="Proteomes" id="UP000011770"/>
    </source>
</evidence>
<organism evidence="1 2">
    <name type="scientific">Leptospira weilii serovar Topaz str. LT2116</name>
    <dbReference type="NCBI Taxonomy" id="1088540"/>
    <lineage>
        <taxon>Bacteria</taxon>
        <taxon>Pseudomonadati</taxon>
        <taxon>Spirochaetota</taxon>
        <taxon>Spirochaetia</taxon>
        <taxon>Leptospirales</taxon>
        <taxon>Leptospiraceae</taxon>
        <taxon>Leptospira</taxon>
    </lineage>
</organism>
<accession>M3FQ07</accession>
<dbReference type="AlphaFoldDB" id="M3FQ07"/>
<comment type="caution">
    <text evidence="1">The sequence shown here is derived from an EMBL/GenBank/DDBJ whole genome shotgun (WGS) entry which is preliminary data.</text>
</comment>
<name>M3FQ07_9LEPT</name>
<reference evidence="1 2" key="1">
    <citation type="submission" date="2013-01" db="EMBL/GenBank/DDBJ databases">
        <authorList>
            <person name="Harkins D.M."/>
            <person name="Durkin A.S."/>
            <person name="Brinkac L.M."/>
            <person name="Haft D.H."/>
            <person name="Selengut J.D."/>
            <person name="Sanka R."/>
            <person name="DePew J."/>
            <person name="Purushe J."/>
            <person name="Tulsiani S.M."/>
            <person name="Graham G.C."/>
            <person name="Burns M.-A."/>
            <person name="Dohnt M.F."/>
            <person name="Smythe L.D."/>
            <person name="McKay D.B."/>
            <person name="Craig S.B."/>
            <person name="Vinetz J.M."/>
            <person name="Sutton G.G."/>
            <person name="Nierman W.C."/>
            <person name="Fouts D.E."/>
        </authorList>
    </citation>
    <scope>NUCLEOTIDE SEQUENCE [LARGE SCALE GENOMIC DNA]</scope>
    <source>
        <strain evidence="1 2">LT2116</strain>
    </source>
</reference>